<organism evidence="6 7">
    <name type="scientific">Ignisphaera aggregans</name>
    <dbReference type="NCBI Taxonomy" id="334771"/>
    <lineage>
        <taxon>Archaea</taxon>
        <taxon>Thermoproteota</taxon>
        <taxon>Thermoprotei</taxon>
        <taxon>Desulfurococcales</taxon>
        <taxon>Desulfurococcaceae</taxon>
        <taxon>Ignisphaera</taxon>
    </lineage>
</organism>
<dbReference type="Pfam" id="PF01087">
    <property type="entry name" value="GalP_UDP_transf"/>
    <property type="match status" value="1"/>
</dbReference>
<evidence type="ECO:0000256" key="1">
    <source>
        <dbReference type="ARBA" id="ARBA00022679"/>
    </source>
</evidence>
<dbReference type="GO" id="GO:0008270">
    <property type="term" value="F:zinc ion binding"/>
    <property type="evidence" value="ECO:0007669"/>
    <property type="project" value="InterPro"/>
</dbReference>
<sequence>MRYYSLKLINELRRNPISGTITIVSTIRRFRPKEYEAKSGKVVCPFCPGNEFLTPPAIVLVKRGGEYVIERDSEERRVRNWVARVFPNKYPALTVKPPQVTEPVFEEAYGYHEVLVETPKHVPDIHLAPREDIADALWLGFHRIHELLADDRVQCVVMIKNRGAQAGASIIHTHSQIFALPLTPPRIAVEVEIFRVGNKPLCRYLSDELSKERRVVFRGEHFVVIAIVAPRIPYELWVVPYKHRARPLDLSYDELVELATILQNITKVYTEVLKFDSYNMWLHMAPKGVDEYHWHIEVAPSLPTWGGLEKSSDVYIIDVPPEEAAEIIKKHFTLR</sequence>
<feature type="domain" description="Galactose-1-phosphate uridyl transferase N-terminal" evidence="5">
    <location>
        <begin position="84"/>
        <end position="184"/>
    </location>
</feature>
<dbReference type="InterPro" id="IPR036265">
    <property type="entry name" value="HIT-like_sf"/>
</dbReference>
<evidence type="ECO:0000259" key="5">
    <source>
        <dbReference type="Pfam" id="PF01087"/>
    </source>
</evidence>
<name>A0A832YRL0_9CREN</name>
<keyword evidence="2" id="KW-0548">Nucleotidyltransferase</keyword>
<dbReference type="PIRSF" id="PIRSF000808">
    <property type="entry name" value="GalT"/>
    <property type="match status" value="1"/>
</dbReference>
<dbReference type="PANTHER" id="PTHR42763:SF2">
    <property type="entry name" value="ADP-GLUCOSE PHOSPHORYLASE"/>
    <property type="match status" value="1"/>
</dbReference>
<dbReference type="EMBL" id="DQTV01000002">
    <property type="protein sequence ID" value="HIP56460.1"/>
    <property type="molecule type" value="Genomic_DNA"/>
</dbReference>
<dbReference type="GO" id="GO:0006012">
    <property type="term" value="P:galactose metabolic process"/>
    <property type="evidence" value="ECO:0007669"/>
    <property type="project" value="InterPro"/>
</dbReference>
<dbReference type="PANTHER" id="PTHR42763">
    <property type="entry name" value="ADP-GLUCOSE PHOSPHORYLASE"/>
    <property type="match status" value="1"/>
</dbReference>
<evidence type="ECO:0000256" key="4">
    <source>
        <dbReference type="PIRSR" id="PIRSR000808-1"/>
    </source>
</evidence>
<dbReference type="InterPro" id="IPR001937">
    <property type="entry name" value="GalP_UDPtransf1"/>
</dbReference>
<comment type="caution">
    <text evidence="6">The sequence shown here is derived from an EMBL/GenBank/DDBJ whole genome shotgun (WGS) entry which is preliminary data.</text>
</comment>
<reference evidence="6" key="1">
    <citation type="journal article" date="2020" name="ISME J.">
        <title>Gammaproteobacteria mediating utilization of methyl-, sulfur- and petroleum organic compounds in deep ocean hydrothermal plumes.</title>
        <authorList>
            <person name="Zhou Z."/>
            <person name="Liu Y."/>
            <person name="Pan J."/>
            <person name="Cron B.R."/>
            <person name="Toner B.M."/>
            <person name="Anantharaman K."/>
            <person name="Breier J.A."/>
            <person name="Dick G.J."/>
            <person name="Li M."/>
        </authorList>
    </citation>
    <scope>NUCLEOTIDE SEQUENCE</scope>
    <source>
        <strain evidence="6">SZUA-1435</strain>
    </source>
</reference>
<gene>
    <name evidence="6" type="ORF">EYH02_00065</name>
</gene>
<evidence type="ECO:0000256" key="2">
    <source>
        <dbReference type="ARBA" id="ARBA00022695"/>
    </source>
</evidence>
<dbReference type="InterPro" id="IPR053177">
    <property type="entry name" value="ADP-glucose_phosphorylase"/>
</dbReference>
<dbReference type="Gene3D" id="3.30.428.10">
    <property type="entry name" value="HIT-like"/>
    <property type="match status" value="2"/>
</dbReference>
<accession>A0A832YRL0</accession>
<dbReference type="SUPFAM" id="SSF54197">
    <property type="entry name" value="HIT-like"/>
    <property type="match status" value="2"/>
</dbReference>
<evidence type="ECO:0000313" key="6">
    <source>
        <dbReference type="EMBL" id="HIP56460.1"/>
    </source>
</evidence>
<dbReference type="GO" id="GO:0008108">
    <property type="term" value="F:UDP-glucose:hexose-1-phosphate uridylyltransferase activity"/>
    <property type="evidence" value="ECO:0007669"/>
    <property type="project" value="InterPro"/>
</dbReference>
<dbReference type="AlphaFoldDB" id="A0A832YRL0"/>
<dbReference type="Proteomes" id="UP000605805">
    <property type="component" value="Unassembled WGS sequence"/>
</dbReference>
<evidence type="ECO:0000256" key="3">
    <source>
        <dbReference type="ARBA" id="ARBA00023277"/>
    </source>
</evidence>
<dbReference type="InterPro" id="IPR005849">
    <property type="entry name" value="GalP_Utransf_N"/>
</dbReference>
<protein>
    <submittedName>
        <fullName evidence="6">DUF4921 family protein</fullName>
    </submittedName>
</protein>
<proteinExistence type="predicted"/>
<keyword evidence="1" id="KW-0808">Transferase</keyword>
<evidence type="ECO:0000313" key="7">
    <source>
        <dbReference type="Proteomes" id="UP000605805"/>
    </source>
</evidence>
<keyword evidence="3" id="KW-0119">Carbohydrate metabolism</keyword>
<feature type="active site" description="Tele-UMP-histidine intermediate" evidence="4">
    <location>
        <position position="174"/>
    </location>
</feature>